<keyword evidence="3" id="KW-0479">Metal-binding</keyword>
<evidence type="ECO:0000313" key="10">
    <source>
        <dbReference type="EMBL" id="GHP10805.1"/>
    </source>
</evidence>
<dbReference type="InterPro" id="IPR006620">
    <property type="entry name" value="Pro_4_hyd_alph"/>
</dbReference>
<feature type="region of interest" description="Disordered" evidence="8">
    <location>
        <begin position="90"/>
        <end position="153"/>
    </location>
</feature>
<proteinExistence type="predicted"/>
<dbReference type="GO" id="GO:0031418">
    <property type="term" value="F:L-ascorbic acid binding"/>
    <property type="evidence" value="ECO:0007669"/>
    <property type="project" value="InterPro"/>
</dbReference>
<feature type="compositionally biased region" description="Polar residues" evidence="8">
    <location>
        <begin position="115"/>
        <end position="124"/>
    </location>
</feature>
<feature type="compositionally biased region" description="Pro residues" evidence="8">
    <location>
        <begin position="128"/>
        <end position="148"/>
    </location>
</feature>
<evidence type="ECO:0000313" key="11">
    <source>
        <dbReference type="Proteomes" id="UP000660262"/>
    </source>
</evidence>
<evidence type="ECO:0000256" key="3">
    <source>
        <dbReference type="ARBA" id="ARBA00022723"/>
    </source>
</evidence>
<protein>
    <submittedName>
        <fullName evidence="10">Prolyl 4-hydroxylase</fullName>
    </submittedName>
</protein>
<dbReference type="AlphaFoldDB" id="A0A830HVN7"/>
<dbReference type="Gene3D" id="2.60.120.620">
    <property type="entry name" value="q2cbj1_9rhob like domain"/>
    <property type="match status" value="1"/>
</dbReference>
<feature type="region of interest" description="Disordered" evidence="8">
    <location>
        <begin position="349"/>
        <end position="377"/>
    </location>
</feature>
<feature type="domain" description="Fe2OG dioxygenase" evidence="9">
    <location>
        <begin position="264"/>
        <end position="443"/>
    </location>
</feature>
<evidence type="ECO:0000256" key="7">
    <source>
        <dbReference type="ARBA" id="ARBA00049169"/>
    </source>
</evidence>
<keyword evidence="4" id="KW-0223">Dioxygenase</keyword>
<keyword evidence="6" id="KW-0408">Iron</keyword>
<dbReference type="InterPro" id="IPR045054">
    <property type="entry name" value="P4HA-like"/>
</dbReference>
<comment type="catalytic activity">
    <reaction evidence="7">
        <text>L-prolyl-[collagen] + 2-oxoglutarate + O2 = trans-4-hydroxy-L-prolyl-[collagen] + succinate + CO2</text>
        <dbReference type="Rhea" id="RHEA:18945"/>
        <dbReference type="Rhea" id="RHEA-COMP:11676"/>
        <dbReference type="Rhea" id="RHEA-COMP:11680"/>
        <dbReference type="ChEBI" id="CHEBI:15379"/>
        <dbReference type="ChEBI" id="CHEBI:16526"/>
        <dbReference type="ChEBI" id="CHEBI:16810"/>
        <dbReference type="ChEBI" id="CHEBI:30031"/>
        <dbReference type="ChEBI" id="CHEBI:50342"/>
        <dbReference type="ChEBI" id="CHEBI:61965"/>
        <dbReference type="EC" id="1.14.11.2"/>
    </reaction>
</comment>
<dbReference type="GO" id="GO:0004656">
    <property type="term" value="F:procollagen-proline 4-dioxygenase activity"/>
    <property type="evidence" value="ECO:0007669"/>
    <property type="project" value="UniProtKB-EC"/>
</dbReference>
<comment type="cofactor">
    <cofactor evidence="1">
        <name>L-ascorbate</name>
        <dbReference type="ChEBI" id="CHEBI:38290"/>
    </cofactor>
</comment>
<evidence type="ECO:0000256" key="4">
    <source>
        <dbReference type="ARBA" id="ARBA00022964"/>
    </source>
</evidence>
<comment type="caution">
    <text evidence="10">The sequence shown here is derived from an EMBL/GenBank/DDBJ whole genome shotgun (WGS) entry which is preliminary data.</text>
</comment>
<comment type="subcellular location">
    <subcellularLocation>
        <location evidence="2">Endoplasmic reticulum membrane</location>
        <topology evidence="2">Single-pass type II membrane protein</topology>
    </subcellularLocation>
</comment>
<dbReference type="InterPro" id="IPR044862">
    <property type="entry name" value="Pro_4_hyd_alph_FE2OG_OXY"/>
</dbReference>
<evidence type="ECO:0000256" key="5">
    <source>
        <dbReference type="ARBA" id="ARBA00023002"/>
    </source>
</evidence>
<keyword evidence="5" id="KW-0560">Oxidoreductase</keyword>
<dbReference type="InterPro" id="IPR005123">
    <property type="entry name" value="Oxoglu/Fe-dep_dioxygenase_dom"/>
</dbReference>
<gene>
    <name evidence="10" type="ORF">PPROV_000953600</name>
</gene>
<name>A0A830HVN7_9CHLO</name>
<evidence type="ECO:0000256" key="8">
    <source>
        <dbReference type="SAM" id="MobiDB-lite"/>
    </source>
</evidence>
<evidence type="ECO:0000256" key="1">
    <source>
        <dbReference type="ARBA" id="ARBA00001961"/>
    </source>
</evidence>
<keyword evidence="11" id="KW-1185">Reference proteome</keyword>
<sequence>MSSFSGFARRAANATGRRSSSMMATLLHQRRLPRKAILERMLLLALSIVIFATVIASISITIGGLERSSRRTHVEDDGDQAAAARRRLARGGRKMIVPNNNLHQAPPPIRGGDDPSSSSTNHHFSTPPLHPYPPSPPPLPPPSSPPLLLPSASSKNDSSVVVLAWKPRTIIIPNFLSDEECEALIDLATPRLARSRVVLPPKNDSPADNNNKHLAGGLNPNTQLAQMSVRTSSGAFLNRGLRHHPIVRRIDERIAKHLALPVENGESLHVLRYREGELYKPHFDFFKEENLEKDHPNQRVATVLMYLREPENGGETSFPNGVSVIEQRDNDRRRKREAAMAFGVSDDEASYGGGITGGEEEEGRDVEHEKSSSSLSAASSYVSHSCGSEPSMVRGFSVRPQKGAAIIFYSLTPSGETDHPFALHGSCDVVKGEKWTATKWVRMHTFYHAR</sequence>
<accession>A0A830HVN7</accession>
<dbReference type="PANTHER" id="PTHR10869">
    <property type="entry name" value="PROLYL 4-HYDROXYLASE ALPHA SUBUNIT"/>
    <property type="match status" value="1"/>
</dbReference>
<dbReference type="EMBL" id="BNJQ01000031">
    <property type="protein sequence ID" value="GHP10805.1"/>
    <property type="molecule type" value="Genomic_DNA"/>
</dbReference>
<organism evidence="10 11">
    <name type="scientific">Pycnococcus provasolii</name>
    <dbReference type="NCBI Taxonomy" id="41880"/>
    <lineage>
        <taxon>Eukaryota</taxon>
        <taxon>Viridiplantae</taxon>
        <taxon>Chlorophyta</taxon>
        <taxon>Pseudoscourfieldiophyceae</taxon>
        <taxon>Pseudoscourfieldiales</taxon>
        <taxon>Pycnococcaceae</taxon>
        <taxon>Pycnococcus</taxon>
    </lineage>
</organism>
<dbReference type="GO" id="GO:0005506">
    <property type="term" value="F:iron ion binding"/>
    <property type="evidence" value="ECO:0007669"/>
    <property type="project" value="InterPro"/>
</dbReference>
<reference evidence="10" key="1">
    <citation type="submission" date="2020-10" db="EMBL/GenBank/DDBJ databases">
        <title>Unveiling of a novel bifunctional photoreceptor, Dualchrome1, isolated from a cosmopolitan green alga.</title>
        <authorList>
            <person name="Suzuki S."/>
            <person name="Kawachi M."/>
        </authorList>
    </citation>
    <scope>NUCLEOTIDE SEQUENCE</scope>
    <source>
        <strain evidence="10">NIES 2893</strain>
    </source>
</reference>
<evidence type="ECO:0000256" key="2">
    <source>
        <dbReference type="ARBA" id="ARBA00004648"/>
    </source>
</evidence>
<dbReference type="PANTHER" id="PTHR10869:SF246">
    <property type="entry name" value="TRANSMEMBRANE PROLYL 4-HYDROXYLASE"/>
    <property type="match status" value="1"/>
</dbReference>
<dbReference type="SMART" id="SM00702">
    <property type="entry name" value="P4Hc"/>
    <property type="match status" value="1"/>
</dbReference>
<dbReference type="Pfam" id="PF13640">
    <property type="entry name" value="2OG-FeII_Oxy_3"/>
    <property type="match status" value="1"/>
</dbReference>
<dbReference type="OrthoDB" id="420380at2759"/>
<dbReference type="GO" id="GO:0005789">
    <property type="term" value="C:endoplasmic reticulum membrane"/>
    <property type="evidence" value="ECO:0007669"/>
    <property type="project" value="UniProtKB-SubCell"/>
</dbReference>
<evidence type="ECO:0000259" key="9">
    <source>
        <dbReference type="PROSITE" id="PS51471"/>
    </source>
</evidence>
<dbReference type="Proteomes" id="UP000660262">
    <property type="component" value="Unassembled WGS sequence"/>
</dbReference>
<evidence type="ECO:0000256" key="6">
    <source>
        <dbReference type="ARBA" id="ARBA00023004"/>
    </source>
</evidence>
<dbReference type="PROSITE" id="PS51471">
    <property type="entry name" value="FE2OG_OXY"/>
    <property type="match status" value="1"/>
</dbReference>
<feature type="region of interest" description="Disordered" evidence="8">
    <location>
        <begin position="66"/>
        <end position="85"/>
    </location>
</feature>